<name>A0A2T3ZFL6_TRIA4</name>
<dbReference type="PROSITE" id="PS50181">
    <property type="entry name" value="FBOX"/>
    <property type="match status" value="1"/>
</dbReference>
<dbReference type="InterPro" id="IPR001810">
    <property type="entry name" value="F-box_dom"/>
</dbReference>
<dbReference type="STRING" id="1042311.A0A2T3ZFL6"/>
<proteinExistence type="predicted"/>
<feature type="region of interest" description="Disordered" evidence="1">
    <location>
        <begin position="1"/>
        <end position="20"/>
    </location>
</feature>
<feature type="domain" description="F-box" evidence="2">
    <location>
        <begin position="63"/>
        <end position="110"/>
    </location>
</feature>
<dbReference type="OrthoDB" id="5422579at2759"/>
<evidence type="ECO:0000259" key="2">
    <source>
        <dbReference type="PROSITE" id="PS50181"/>
    </source>
</evidence>
<keyword evidence="4" id="KW-1185">Reference proteome</keyword>
<dbReference type="InterPro" id="IPR036047">
    <property type="entry name" value="F-box-like_dom_sf"/>
</dbReference>
<dbReference type="AlphaFoldDB" id="A0A2T3ZFL6"/>
<evidence type="ECO:0000313" key="4">
    <source>
        <dbReference type="Proteomes" id="UP000240493"/>
    </source>
</evidence>
<dbReference type="Proteomes" id="UP000240493">
    <property type="component" value="Unassembled WGS sequence"/>
</dbReference>
<organism evidence="3 4">
    <name type="scientific">Trichoderma asperellum (strain ATCC 204424 / CBS 433.97 / NBRC 101777)</name>
    <dbReference type="NCBI Taxonomy" id="1042311"/>
    <lineage>
        <taxon>Eukaryota</taxon>
        <taxon>Fungi</taxon>
        <taxon>Dikarya</taxon>
        <taxon>Ascomycota</taxon>
        <taxon>Pezizomycotina</taxon>
        <taxon>Sordariomycetes</taxon>
        <taxon>Hypocreomycetidae</taxon>
        <taxon>Hypocreales</taxon>
        <taxon>Hypocreaceae</taxon>
        <taxon>Trichoderma</taxon>
    </lineage>
</organism>
<dbReference type="Pfam" id="PF00646">
    <property type="entry name" value="F-box"/>
    <property type="match status" value="1"/>
</dbReference>
<dbReference type="EMBL" id="KZ679259">
    <property type="protein sequence ID" value="PTB43589.1"/>
    <property type="molecule type" value="Genomic_DNA"/>
</dbReference>
<evidence type="ECO:0000256" key="1">
    <source>
        <dbReference type="SAM" id="MobiDB-lite"/>
    </source>
</evidence>
<accession>A0A2T3ZFL6</accession>
<gene>
    <name evidence="3" type="ORF">M441DRAFT_455599</name>
</gene>
<dbReference type="SUPFAM" id="SSF81383">
    <property type="entry name" value="F-box domain"/>
    <property type="match status" value="1"/>
</dbReference>
<sequence length="574" mass="67374">MGNSSSTPVRDQDAIEEDDEDDILTEAAFARRAEDIRSRFPIESPVDEAIPCEYTAFISPDSPPLLTTLPPELIEELVSYLDNRSIKNLRLTCRLFCTIKLRINRVFLSANPLNIRVVHSIADHDVYRQEIIELIYDDARLCHSRADHSNNQHPDTVRPIPLEILYDRPMTDMEWFQTERDANLEELQSRERHDESGHPTDLRIYRQANAELPLAESWSYYHDLLHQQDDVIAHGADVQAFRYALQRFPALRTVTVTPAAHGWLFTPLYETPMIRAFPYGFNYPLPRGWPTERCYDTGEEPAPWEDSKARWRGYCLVVKVLAQERQHHRVSELRIDSHNLRNGLNCRIFEQPSEEYLDFVSCLQHPNLKKLHLSLMVEFSWTAFRRNLLRNALAKSSQLEYFSLETGMDIFSYAPMYYSHHEIPPALQTFLPVDRWTRLQYFRLWNIPVDSADLILTLLQLPALQLLELGFLFLQSGTQRELLEEMRDSLLWHERNTRPKVKFAVPIDHYIQGRAIWIDEEVENFLYHGGENPLEINDEVCYDMGVMRDAFDPEFERPYIHPKKRLELLRALKL</sequence>
<protein>
    <recommendedName>
        <fullName evidence="2">F-box domain-containing protein</fullName>
    </recommendedName>
</protein>
<evidence type="ECO:0000313" key="3">
    <source>
        <dbReference type="EMBL" id="PTB43589.1"/>
    </source>
</evidence>
<reference evidence="3 4" key="1">
    <citation type="submission" date="2016-07" db="EMBL/GenBank/DDBJ databases">
        <title>Multiple horizontal gene transfer events from other fungi enriched the ability of initially mycotrophic Trichoderma (Ascomycota) to feed on dead plant biomass.</title>
        <authorList>
            <consortium name="DOE Joint Genome Institute"/>
            <person name="Aerts A."/>
            <person name="Atanasova L."/>
            <person name="Chenthamara K."/>
            <person name="Zhang J."/>
            <person name="Grujic M."/>
            <person name="Henrissat B."/>
            <person name="Kuo A."/>
            <person name="Salamov A."/>
            <person name="Lipzen A."/>
            <person name="Labutti K."/>
            <person name="Barry K."/>
            <person name="Miao Y."/>
            <person name="Rahimi M.J."/>
            <person name="Shen Q."/>
            <person name="Grigoriev I.V."/>
            <person name="Kubicek C.P."/>
            <person name="Druzhinina I.S."/>
        </authorList>
    </citation>
    <scope>NUCLEOTIDE SEQUENCE [LARGE SCALE GENOMIC DNA]</scope>
    <source>
        <strain evidence="3 4">CBS 433.97</strain>
    </source>
</reference>